<dbReference type="Gene3D" id="3.40.50.1820">
    <property type="entry name" value="alpha/beta hydrolase"/>
    <property type="match status" value="1"/>
</dbReference>
<proteinExistence type="predicted"/>
<dbReference type="SUPFAM" id="SSF53474">
    <property type="entry name" value="alpha/beta-Hydrolases"/>
    <property type="match status" value="1"/>
</dbReference>
<gene>
    <name evidence="2" type="ORF">GRB96_09715</name>
</gene>
<keyword evidence="3" id="KW-1185">Reference proteome</keyword>
<evidence type="ECO:0000259" key="1">
    <source>
        <dbReference type="Pfam" id="PF07819"/>
    </source>
</evidence>
<organism evidence="2 3">
    <name type="scientific">Halomonas alimentaria</name>
    <dbReference type="NCBI Taxonomy" id="147248"/>
    <lineage>
        <taxon>Bacteria</taxon>
        <taxon>Pseudomonadati</taxon>
        <taxon>Pseudomonadota</taxon>
        <taxon>Gammaproteobacteria</taxon>
        <taxon>Oceanospirillales</taxon>
        <taxon>Halomonadaceae</taxon>
        <taxon>Halomonas</taxon>
    </lineage>
</organism>
<dbReference type="RefSeq" id="WP_161431953.1">
    <property type="nucleotide sequence ID" value="NZ_WUTT01000001.1"/>
</dbReference>
<sequence length="270" mass="29274">MTVIISWTIRVMRLCIVTGLCSLLVGCVASSGGVASRLPEGHAAGIISLSGAGFQLAAAERLGNGHSVTVFIEGDGRPWISGGRRVSDDPTPRHTPMLRRFLAVSPPALYLGRPCYFGMGPEVACHPALWTFSRYSERVVEAMTSGLRNWLNRQPGVNQVTLIGHSGGGVLALLMAEVVPEVNRVITYAAPIDIDRWSRLHGFTPLFDSLNPSGREAWRHEVRRTLIFGEDDREVPPAVFVEYARRIPGAEIIVVPGANHSFGGVRTALD</sequence>
<keyword evidence="2" id="KW-0378">Hydrolase</keyword>
<name>A0A7X4W5I4_9GAMM</name>
<protein>
    <submittedName>
        <fullName evidence="2">Alpha/beta hydrolase</fullName>
    </submittedName>
</protein>
<reference evidence="2 3" key="1">
    <citation type="submission" date="2019-12" db="EMBL/GenBank/DDBJ databases">
        <title>Draft genome sequencing of Halomonas alimentaria DSM 15356.</title>
        <authorList>
            <person name="Pandiyan K."/>
            <person name="Kushwaha P."/>
            <person name="Gowdham M."/>
            <person name="Chakdar H."/>
            <person name="Singh A."/>
            <person name="Kumar M."/>
            <person name="Saxena A.K."/>
        </authorList>
    </citation>
    <scope>NUCLEOTIDE SEQUENCE [LARGE SCALE GENOMIC DNA]</scope>
    <source>
        <strain evidence="2 3">DSM 15356</strain>
    </source>
</reference>
<dbReference type="Proteomes" id="UP000487929">
    <property type="component" value="Unassembled WGS sequence"/>
</dbReference>
<dbReference type="OrthoDB" id="5451115at2"/>
<dbReference type="Pfam" id="PF07819">
    <property type="entry name" value="PGAP1"/>
    <property type="match status" value="1"/>
</dbReference>
<evidence type="ECO:0000313" key="3">
    <source>
        <dbReference type="Proteomes" id="UP000487929"/>
    </source>
</evidence>
<dbReference type="InterPro" id="IPR029058">
    <property type="entry name" value="AB_hydrolase_fold"/>
</dbReference>
<feature type="domain" description="GPI inositol-deacylase PGAP1-like alpha/beta" evidence="1">
    <location>
        <begin position="140"/>
        <end position="212"/>
    </location>
</feature>
<accession>A0A7X4W5I4</accession>
<evidence type="ECO:0000313" key="2">
    <source>
        <dbReference type="EMBL" id="NAW34694.1"/>
    </source>
</evidence>
<comment type="caution">
    <text evidence="2">The sequence shown here is derived from an EMBL/GenBank/DDBJ whole genome shotgun (WGS) entry which is preliminary data.</text>
</comment>
<dbReference type="GO" id="GO:0016788">
    <property type="term" value="F:hydrolase activity, acting on ester bonds"/>
    <property type="evidence" value="ECO:0007669"/>
    <property type="project" value="InterPro"/>
</dbReference>
<dbReference type="EMBL" id="WUTT01000001">
    <property type="protein sequence ID" value="NAW34694.1"/>
    <property type="molecule type" value="Genomic_DNA"/>
</dbReference>
<dbReference type="InterPro" id="IPR012908">
    <property type="entry name" value="PGAP1-ab_dom-like"/>
</dbReference>
<dbReference type="AlphaFoldDB" id="A0A7X4W5I4"/>